<dbReference type="NCBIfam" id="TIGR00377">
    <property type="entry name" value="ant_ant_sig"/>
    <property type="match status" value="1"/>
</dbReference>
<dbReference type="InterPro" id="IPR036513">
    <property type="entry name" value="STAS_dom_sf"/>
</dbReference>
<comment type="similarity">
    <text evidence="1 2">Belongs to the anti-sigma-factor antagonist family.</text>
</comment>
<evidence type="ECO:0000256" key="1">
    <source>
        <dbReference type="ARBA" id="ARBA00009013"/>
    </source>
</evidence>
<accession>W7J0Q9</accession>
<dbReference type="STRING" id="909613.UO65_2085"/>
<evidence type="ECO:0000259" key="3">
    <source>
        <dbReference type="PROSITE" id="PS50801"/>
    </source>
</evidence>
<organism evidence="4 5">
    <name type="scientific">Actinokineospora spheciospongiae</name>
    <dbReference type="NCBI Taxonomy" id="909613"/>
    <lineage>
        <taxon>Bacteria</taxon>
        <taxon>Bacillati</taxon>
        <taxon>Actinomycetota</taxon>
        <taxon>Actinomycetes</taxon>
        <taxon>Pseudonocardiales</taxon>
        <taxon>Pseudonocardiaceae</taxon>
        <taxon>Actinokineospora</taxon>
    </lineage>
</organism>
<dbReference type="InterPro" id="IPR003658">
    <property type="entry name" value="Anti-sigma_ant"/>
</dbReference>
<name>W7J0Q9_9PSEU</name>
<dbReference type="GO" id="GO:0043856">
    <property type="term" value="F:anti-sigma factor antagonist activity"/>
    <property type="evidence" value="ECO:0007669"/>
    <property type="project" value="InterPro"/>
</dbReference>
<proteinExistence type="inferred from homology"/>
<dbReference type="PATRIC" id="fig|909613.9.peg.2100"/>
<dbReference type="CDD" id="cd07043">
    <property type="entry name" value="STAS_anti-anti-sigma_factors"/>
    <property type="match status" value="1"/>
</dbReference>
<feature type="domain" description="STAS" evidence="3">
    <location>
        <begin position="1"/>
        <end position="104"/>
    </location>
</feature>
<dbReference type="RefSeq" id="WP_035281080.1">
    <property type="nucleotide sequence ID" value="NZ_AYXG01000075.1"/>
</dbReference>
<sequence>MTSEGIGSAVVVPVGDRVDADTLGAVADHIPTRPAAIVLDLTAVSFLDSAALSLLVTEHNRCADHGIPLRLVADTSVVTRPIELTGLDRLLDIHPTVESAVRAE</sequence>
<reference evidence="4 5" key="1">
    <citation type="journal article" date="2014" name="Genome Announc.">
        <title>Draft Genome Sequence of the Antitrypanosomally Active Sponge-Associated Bacterium Actinokineospora sp. Strain EG49.</title>
        <authorList>
            <person name="Harjes J."/>
            <person name="Ryu T."/>
            <person name="Abdelmohsen U.R."/>
            <person name="Moitinho-Silva L."/>
            <person name="Horn H."/>
            <person name="Ravasi T."/>
            <person name="Hentschel U."/>
        </authorList>
    </citation>
    <scope>NUCLEOTIDE SEQUENCE [LARGE SCALE GENOMIC DNA]</scope>
    <source>
        <strain evidence="4 5">EG49</strain>
    </source>
</reference>
<dbReference type="Proteomes" id="UP000019277">
    <property type="component" value="Unassembled WGS sequence"/>
</dbReference>
<gene>
    <name evidence="4" type="ORF">UO65_2085</name>
</gene>
<dbReference type="eggNOG" id="COG1366">
    <property type="taxonomic scope" value="Bacteria"/>
</dbReference>
<evidence type="ECO:0000313" key="4">
    <source>
        <dbReference type="EMBL" id="EWC62582.1"/>
    </source>
</evidence>
<evidence type="ECO:0000256" key="2">
    <source>
        <dbReference type="RuleBase" id="RU003749"/>
    </source>
</evidence>
<comment type="caution">
    <text evidence="4">The sequence shown here is derived from an EMBL/GenBank/DDBJ whole genome shotgun (WGS) entry which is preliminary data.</text>
</comment>
<dbReference type="OrthoDB" id="3576811at2"/>
<evidence type="ECO:0000313" key="5">
    <source>
        <dbReference type="Proteomes" id="UP000019277"/>
    </source>
</evidence>
<accession>A0A8E3BGP5</accession>
<dbReference type="AlphaFoldDB" id="W7J0Q9"/>
<dbReference type="PANTHER" id="PTHR33495">
    <property type="entry name" value="ANTI-SIGMA FACTOR ANTAGONIST TM_1081-RELATED-RELATED"/>
    <property type="match status" value="1"/>
</dbReference>
<keyword evidence="5" id="KW-1185">Reference proteome</keyword>
<dbReference type="PROSITE" id="PS50801">
    <property type="entry name" value="STAS"/>
    <property type="match status" value="1"/>
</dbReference>
<dbReference type="PANTHER" id="PTHR33495:SF2">
    <property type="entry name" value="ANTI-SIGMA FACTOR ANTAGONIST TM_1081-RELATED"/>
    <property type="match status" value="1"/>
</dbReference>
<dbReference type="EMBL" id="AYXG01000075">
    <property type="protein sequence ID" value="EWC62582.1"/>
    <property type="molecule type" value="Genomic_DNA"/>
</dbReference>
<protein>
    <recommendedName>
        <fullName evidence="2">Anti-sigma factor antagonist</fullName>
    </recommendedName>
</protein>
<dbReference type="Gene3D" id="3.30.750.24">
    <property type="entry name" value="STAS domain"/>
    <property type="match status" value="1"/>
</dbReference>
<dbReference type="InterPro" id="IPR002645">
    <property type="entry name" value="STAS_dom"/>
</dbReference>
<dbReference type="SUPFAM" id="SSF52091">
    <property type="entry name" value="SpoIIaa-like"/>
    <property type="match status" value="1"/>
</dbReference>
<dbReference type="Pfam" id="PF01740">
    <property type="entry name" value="STAS"/>
    <property type="match status" value="1"/>
</dbReference>